<accession>A0A2R5GPV1</accession>
<evidence type="ECO:0000256" key="1">
    <source>
        <dbReference type="SAM" id="MobiDB-lite"/>
    </source>
</evidence>
<gene>
    <name evidence="2" type="ORF">FCC1311_088602</name>
</gene>
<evidence type="ECO:0000313" key="3">
    <source>
        <dbReference type="Proteomes" id="UP000241890"/>
    </source>
</evidence>
<dbReference type="InParanoid" id="A0A2R5GPV1"/>
<dbReference type="Proteomes" id="UP000241890">
    <property type="component" value="Unassembled WGS sequence"/>
</dbReference>
<feature type="region of interest" description="Disordered" evidence="1">
    <location>
        <begin position="1"/>
        <end position="27"/>
    </location>
</feature>
<reference evidence="2 3" key="1">
    <citation type="submission" date="2017-12" db="EMBL/GenBank/DDBJ databases">
        <title>Sequencing, de novo assembly and annotation of complete genome of a new Thraustochytrid species, strain FCC1311.</title>
        <authorList>
            <person name="Sedici K."/>
            <person name="Godart F."/>
            <person name="Aiese Cigliano R."/>
            <person name="Sanseverino W."/>
            <person name="Barakat M."/>
            <person name="Ortet P."/>
            <person name="Marechal E."/>
            <person name="Cagnac O."/>
            <person name="Amato A."/>
        </authorList>
    </citation>
    <scope>NUCLEOTIDE SEQUENCE [LARGE SCALE GENOMIC DNA]</scope>
</reference>
<protein>
    <submittedName>
        <fullName evidence="2">Uncharacterized protein</fullName>
    </submittedName>
</protein>
<dbReference type="AlphaFoldDB" id="A0A2R5GPV1"/>
<dbReference type="EMBL" id="BEYU01000126">
    <property type="protein sequence ID" value="GBG32635.1"/>
    <property type="molecule type" value="Genomic_DNA"/>
</dbReference>
<comment type="caution">
    <text evidence="2">The sequence shown here is derived from an EMBL/GenBank/DDBJ whole genome shotgun (WGS) entry which is preliminary data.</text>
</comment>
<sequence>MAAPSQLPADEAATRVAEGAANADGDDDRVIEALFEELGLDARQEVAQNMDHGSSLDGYLQDSQTDNVASEYPIIESNHENDNVDIVVEDDGNKDGNEDNIDNVEEEGDDDDNDEDFERQMNEILAIGDDSLSTELSEPTCYRLQTPKPINLYFRIADEKYAAIRSHSSGANRGQIAKLASASQGVFGAAMGNLTMGAWVGQLVPTELLSSDLRLEASDSGARVRERLDKMVSTYVNVVDVYLGAQLKVLLHVRVETVIGGALWALSHASPCVFDTKDFANWRQSRLLRFFSSRKSSGEPISFVAVALPGAQAARIDAALHQTVDLFRPYLDQNHEKQSRQSQRTGMSEGKVLSTLHSNLGLDVVRVMRSIPKDRDPALRAAIEDAAAGGVTNLCIPLRDWILEEEALRTEDSEANNGKFTRTRLGKAEVEQLVRVVRASLLSLAHRNIMGKLREVTFLLKSSCADASLARGDAEVRARKVFCEQDGLIVSKAMTLIKATFDAT</sequence>
<name>A0A2R5GPV1_9STRA</name>
<evidence type="ECO:0000313" key="2">
    <source>
        <dbReference type="EMBL" id="GBG32635.1"/>
    </source>
</evidence>
<organism evidence="2 3">
    <name type="scientific">Hondaea fermentalgiana</name>
    <dbReference type="NCBI Taxonomy" id="2315210"/>
    <lineage>
        <taxon>Eukaryota</taxon>
        <taxon>Sar</taxon>
        <taxon>Stramenopiles</taxon>
        <taxon>Bigyra</taxon>
        <taxon>Labyrinthulomycetes</taxon>
        <taxon>Thraustochytrida</taxon>
        <taxon>Thraustochytriidae</taxon>
        <taxon>Hondaea</taxon>
    </lineage>
</organism>
<feature type="region of interest" description="Disordered" evidence="1">
    <location>
        <begin position="87"/>
        <end position="115"/>
    </location>
</feature>
<proteinExistence type="predicted"/>
<keyword evidence="3" id="KW-1185">Reference proteome</keyword>
<feature type="compositionally biased region" description="Acidic residues" evidence="1">
    <location>
        <begin position="98"/>
        <end position="115"/>
    </location>
</feature>